<evidence type="ECO:0000259" key="7">
    <source>
        <dbReference type="Pfam" id="PF02687"/>
    </source>
</evidence>
<feature type="transmembrane region" description="Helical" evidence="6">
    <location>
        <begin position="258"/>
        <end position="282"/>
    </location>
</feature>
<dbReference type="KEGG" id="msea:METESE_32140"/>
<dbReference type="Proteomes" id="UP001228113">
    <property type="component" value="Chromosome"/>
</dbReference>
<proteinExistence type="predicted"/>
<evidence type="ECO:0000313" key="9">
    <source>
        <dbReference type="EMBL" id="BDU78256.1"/>
    </source>
</evidence>
<keyword evidence="4 6" id="KW-1133">Transmembrane helix</keyword>
<evidence type="ECO:0000256" key="2">
    <source>
        <dbReference type="ARBA" id="ARBA00022475"/>
    </source>
</evidence>
<dbReference type="PANTHER" id="PTHR43738">
    <property type="entry name" value="ABC TRANSPORTER, MEMBRANE PROTEIN"/>
    <property type="match status" value="1"/>
</dbReference>
<name>A0AA48H6H0_9BACT</name>
<keyword evidence="2" id="KW-1003">Cell membrane</keyword>
<dbReference type="RefSeq" id="WP_316410639.1">
    <property type="nucleotide sequence ID" value="NZ_AP027081.1"/>
</dbReference>
<dbReference type="PANTHER" id="PTHR43738:SF3">
    <property type="entry name" value="ABC TRANSPORTER PERMEASE"/>
    <property type="match status" value="1"/>
</dbReference>
<evidence type="ECO:0000313" key="10">
    <source>
        <dbReference type="Proteomes" id="UP001228113"/>
    </source>
</evidence>
<feature type="transmembrane region" description="Helical" evidence="6">
    <location>
        <begin position="346"/>
        <end position="370"/>
    </location>
</feature>
<organism evidence="9 10">
    <name type="scientific">Mesoterricola sediminis</name>
    <dbReference type="NCBI Taxonomy" id="2927980"/>
    <lineage>
        <taxon>Bacteria</taxon>
        <taxon>Pseudomonadati</taxon>
        <taxon>Acidobacteriota</taxon>
        <taxon>Holophagae</taxon>
        <taxon>Holophagales</taxon>
        <taxon>Holophagaceae</taxon>
        <taxon>Mesoterricola</taxon>
    </lineage>
</organism>
<dbReference type="InterPro" id="IPR003838">
    <property type="entry name" value="ABC3_permease_C"/>
</dbReference>
<keyword evidence="10" id="KW-1185">Reference proteome</keyword>
<feature type="domain" description="MacB-like periplasmic core" evidence="8">
    <location>
        <begin position="18"/>
        <end position="226"/>
    </location>
</feature>
<dbReference type="InterPro" id="IPR025857">
    <property type="entry name" value="MacB_PCD"/>
</dbReference>
<dbReference type="Pfam" id="PF02687">
    <property type="entry name" value="FtsX"/>
    <property type="match status" value="1"/>
</dbReference>
<evidence type="ECO:0000256" key="4">
    <source>
        <dbReference type="ARBA" id="ARBA00022989"/>
    </source>
</evidence>
<comment type="subcellular location">
    <subcellularLocation>
        <location evidence="1">Cell membrane</location>
        <topology evidence="1">Multi-pass membrane protein</topology>
    </subcellularLocation>
</comment>
<evidence type="ECO:0000256" key="5">
    <source>
        <dbReference type="ARBA" id="ARBA00023136"/>
    </source>
</evidence>
<sequence>MNFLTLVLRSLFRSKRRTVLTVLSLAVSVFLIALLQSLLGTMDALTVSGGSGTRFVVQDKASFTNVIPQSYANYLRAQPEIEAFTAFQWFGGEYKDPKNFFANFAVEPETYLQVYREEANLASIPPAQVRDFLRDGNGCIVGKTLADRFGWKVGDVVPLRSSIFNITVRLNIRIIFVGKRKSDEMFLAFNIRQLQEAVPFMKGRVGAFTARARNPADIPRLCERIDRHFANSAQETLTITENAFNLNMMKMLGDYSTMIHSITGAVLVAILIVTANTMAMAIRERTTQISTMRALGFRSSQILSLLMAEGLLLSLLGSGLGIFMAMGAADLAAKVGGAILPWMADFIITGETLLLCVLITLALGLLSTFAPAYRASRRPITDGLRAL</sequence>
<dbReference type="Pfam" id="PF12704">
    <property type="entry name" value="MacB_PCD"/>
    <property type="match status" value="1"/>
</dbReference>
<feature type="domain" description="ABC3 transporter permease C-terminal" evidence="7">
    <location>
        <begin position="263"/>
        <end position="379"/>
    </location>
</feature>
<gene>
    <name evidence="9" type="ORF">METESE_32140</name>
</gene>
<dbReference type="InterPro" id="IPR051125">
    <property type="entry name" value="ABC-4/HrtB_transporter"/>
</dbReference>
<reference evidence="9" key="1">
    <citation type="journal article" date="2023" name="Int. J. Syst. Evol. Microbiol.">
        <title>Mesoterricola silvestris gen. nov., sp. nov., Mesoterricola sediminis sp. nov., Geothrix oryzae sp. nov., Geothrix edaphica sp. nov., Geothrix rubra sp. nov., and Geothrix limicola sp. nov., six novel members of Acidobacteriota isolated from soils.</title>
        <authorList>
            <person name="Itoh H."/>
            <person name="Sugisawa Y."/>
            <person name="Mise K."/>
            <person name="Xu Z."/>
            <person name="Kuniyasu M."/>
            <person name="Ushijima N."/>
            <person name="Kawano K."/>
            <person name="Kobayashi E."/>
            <person name="Shiratori Y."/>
            <person name="Masuda Y."/>
            <person name="Senoo K."/>
        </authorList>
    </citation>
    <scope>NUCLEOTIDE SEQUENCE</scope>
    <source>
        <strain evidence="9">W786</strain>
    </source>
</reference>
<dbReference type="EMBL" id="AP027081">
    <property type="protein sequence ID" value="BDU78256.1"/>
    <property type="molecule type" value="Genomic_DNA"/>
</dbReference>
<keyword evidence="5 6" id="KW-0472">Membrane</keyword>
<evidence type="ECO:0000256" key="1">
    <source>
        <dbReference type="ARBA" id="ARBA00004651"/>
    </source>
</evidence>
<dbReference type="GO" id="GO:0005886">
    <property type="term" value="C:plasma membrane"/>
    <property type="evidence" value="ECO:0007669"/>
    <property type="project" value="UniProtKB-SubCell"/>
</dbReference>
<accession>A0AA48H6H0</accession>
<evidence type="ECO:0000259" key="8">
    <source>
        <dbReference type="Pfam" id="PF12704"/>
    </source>
</evidence>
<feature type="transmembrane region" description="Helical" evidence="6">
    <location>
        <begin position="302"/>
        <end position="326"/>
    </location>
</feature>
<keyword evidence="3 6" id="KW-0812">Transmembrane</keyword>
<protein>
    <submittedName>
        <fullName evidence="9">Membrane protein</fullName>
    </submittedName>
</protein>
<evidence type="ECO:0000256" key="3">
    <source>
        <dbReference type="ARBA" id="ARBA00022692"/>
    </source>
</evidence>
<dbReference type="AlphaFoldDB" id="A0AA48H6H0"/>
<evidence type="ECO:0000256" key="6">
    <source>
        <dbReference type="SAM" id="Phobius"/>
    </source>
</evidence>